<proteinExistence type="predicted"/>
<dbReference type="Proteomes" id="UP001597387">
    <property type="component" value="Unassembled WGS sequence"/>
</dbReference>
<sequence>MKNLFDFFKCLLVVSLLATAFNPLIGIALFALFVALPKREMPGVFSADVSPDISKISTYIGKVAKGLQAKLFNSMDIAKDISLIPNVKNILVSTRLTVKNGPKPYTGVFNPVGDDLDYEPRTLTVEPFQRDLIVDPRKYRTSHFAYERGAGESSKNNKIPFEAFTIKTVLESDAAIFNNLTAFNGVGKAAFAAFNAGITYAVGAKIKFTLNNEMQYFVCKTATLAGESPSTHPAKWTESNALAICEGLGVKLIAGRAAAEITKVVSAAGKDAYPLFKELFRGHSDARKALGVNIYAPTSRVEELMDDFENKVGKYTENDGSGRMYLANTSKKGRIVPATWMKTGDPMFSGPIDNFQIGTDLLSDFNEVNVIPDVYTLKMGVAGVIGFNYQDAEEVVMTDEG</sequence>
<organism evidence="1 2">
    <name type="scientific">Paradesertivirga mongoliensis</name>
    <dbReference type="NCBI Taxonomy" id="2100740"/>
    <lineage>
        <taxon>Bacteria</taxon>
        <taxon>Pseudomonadati</taxon>
        <taxon>Bacteroidota</taxon>
        <taxon>Sphingobacteriia</taxon>
        <taxon>Sphingobacteriales</taxon>
        <taxon>Sphingobacteriaceae</taxon>
        <taxon>Paradesertivirga</taxon>
    </lineage>
</organism>
<evidence type="ECO:0000313" key="1">
    <source>
        <dbReference type="EMBL" id="MFD2163684.1"/>
    </source>
</evidence>
<accession>A0ABW4ZNK6</accession>
<keyword evidence="2" id="KW-1185">Reference proteome</keyword>
<protein>
    <submittedName>
        <fullName evidence="1">Uncharacterized protein</fullName>
    </submittedName>
</protein>
<reference evidence="2" key="1">
    <citation type="journal article" date="2019" name="Int. J. Syst. Evol. Microbiol.">
        <title>The Global Catalogue of Microorganisms (GCM) 10K type strain sequencing project: providing services to taxonomists for standard genome sequencing and annotation.</title>
        <authorList>
            <consortium name="The Broad Institute Genomics Platform"/>
            <consortium name="The Broad Institute Genome Sequencing Center for Infectious Disease"/>
            <person name="Wu L."/>
            <person name="Ma J."/>
        </authorList>
    </citation>
    <scope>NUCLEOTIDE SEQUENCE [LARGE SCALE GENOMIC DNA]</scope>
    <source>
        <strain evidence="2">KCTC 42217</strain>
    </source>
</reference>
<dbReference type="RefSeq" id="WP_255900440.1">
    <property type="nucleotide sequence ID" value="NZ_JAFMZO010000002.1"/>
</dbReference>
<evidence type="ECO:0000313" key="2">
    <source>
        <dbReference type="Proteomes" id="UP001597387"/>
    </source>
</evidence>
<comment type="caution">
    <text evidence="1">The sequence shown here is derived from an EMBL/GenBank/DDBJ whole genome shotgun (WGS) entry which is preliminary data.</text>
</comment>
<name>A0ABW4ZNK6_9SPHI</name>
<dbReference type="EMBL" id="JBHUHZ010000002">
    <property type="protein sequence ID" value="MFD2163684.1"/>
    <property type="molecule type" value="Genomic_DNA"/>
</dbReference>
<gene>
    <name evidence="1" type="ORF">ACFSJU_14840</name>
</gene>